<dbReference type="GO" id="GO:0042597">
    <property type="term" value="C:periplasmic space"/>
    <property type="evidence" value="ECO:0007669"/>
    <property type="project" value="InterPro"/>
</dbReference>
<dbReference type="SUPFAM" id="SSF48208">
    <property type="entry name" value="Six-hairpin glycosidases"/>
    <property type="match status" value="1"/>
</dbReference>
<proteinExistence type="predicted"/>
<dbReference type="InterPro" id="IPR008928">
    <property type="entry name" value="6-hairpin_glycosidase_sf"/>
</dbReference>
<gene>
    <name evidence="1" type="ORF">S01H4_45979</name>
</gene>
<dbReference type="GO" id="GO:0045490">
    <property type="term" value="P:pectin catabolic process"/>
    <property type="evidence" value="ECO:0007669"/>
    <property type="project" value="InterPro"/>
</dbReference>
<reference evidence="1" key="1">
    <citation type="journal article" date="2014" name="Front. Microbiol.">
        <title>High frequency of phylogenetically diverse reductive dehalogenase-homologous genes in deep subseafloor sedimentary metagenomes.</title>
        <authorList>
            <person name="Kawai M."/>
            <person name="Futagami T."/>
            <person name="Toyoda A."/>
            <person name="Takaki Y."/>
            <person name="Nishi S."/>
            <person name="Hori S."/>
            <person name="Arai W."/>
            <person name="Tsubouchi T."/>
            <person name="Morono Y."/>
            <person name="Uchiyama I."/>
            <person name="Ito T."/>
            <person name="Fujiyama A."/>
            <person name="Inagaki F."/>
            <person name="Takami H."/>
        </authorList>
    </citation>
    <scope>NUCLEOTIDE SEQUENCE</scope>
    <source>
        <strain evidence="1">Expedition CK06-06</strain>
    </source>
</reference>
<feature type="non-terminal residue" evidence="1">
    <location>
        <position position="223"/>
    </location>
</feature>
<evidence type="ECO:0000313" key="1">
    <source>
        <dbReference type="EMBL" id="GAH03240.1"/>
    </source>
</evidence>
<organism evidence="1">
    <name type="scientific">marine sediment metagenome</name>
    <dbReference type="NCBI Taxonomy" id="412755"/>
    <lineage>
        <taxon>unclassified sequences</taxon>
        <taxon>metagenomes</taxon>
        <taxon>ecological metagenomes</taxon>
    </lineage>
</organism>
<accession>X1D4N7</accession>
<sequence>MLISGADAIDWNRDGDIDILTGQGHGGSGIRFYERDYIEDCINSTHPIVKVEEFESSKPSFLEVVRCYADTMIEHGRDIYGEKKSRLLLSALDRLTLEPLTIRPAPPGGVRRGDRAGLPWRRLVGANPQLDQNLLRTLYTLSEITGDAQYRKVADHELEWFFKNTQSPMTGLLPWGKHMSWHVFLDKPISSGTELTHEFARPWVLWDKSFELAPEASKRFALG</sequence>
<protein>
    <submittedName>
        <fullName evidence="1">Uncharacterized protein</fullName>
    </submittedName>
</protein>
<dbReference type="Gene3D" id="1.50.10.20">
    <property type="match status" value="1"/>
</dbReference>
<comment type="caution">
    <text evidence="1">The sequence shown here is derived from an EMBL/GenBank/DDBJ whole genome shotgun (WGS) entry which is preliminary data.</text>
</comment>
<dbReference type="EMBL" id="BART01025641">
    <property type="protein sequence ID" value="GAH03240.1"/>
    <property type="molecule type" value="Genomic_DNA"/>
</dbReference>
<dbReference type="Pfam" id="PF06917">
    <property type="entry name" value="Pectate_lyase_2"/>
    <property type="match status" value="1"/>
</dbReference>
<name>X1D4N7_9ZZZZ</name>
<dbReference type="InterPro" id="IPR010702">
    <property type="entry name" value="Pectate_lyase_2"/>
</dbReference>
<dbReference type="AlphaFoldDB" id="X1D4N7"/>
<dbReference type="GO" id="GO:0016837">
    <property type="term" value="F:carbon-oxygen lyase activity, acting on polysaccharides"/>
    <property type="evidence" value="ECO:0007669"/>
    <property type="project" value="InterPro"/>
</dbReference>